<keyword evidence="1" id="KW-0732">Signal</keyword>
<dbReference type="Proteomes" id="UP000639403">
    <property type="component" value="Unassembled WGS sequence"/>
</dbReference>
<proteinExistence type="predicted"/>
<evidence type="ECO:0000256" key="1">
    <source>
        <dbReference type="SAM" id="SignalP"/>
    </source>
</evidence>
<reference evidence="2" key="2">
    <citation type="journal article" name="Front. Microbiol.">
        <title>Degradative Capacity of Two Strains of Rhodonia placenta: From Phenotype to Genotype.</title>
        <authorList>
            <person name="Kolle M."/>
            <person name="Horta M.A.C."/>
            <person name="Nowrousian M."/>
            <person name="Ohm R.A."/>
            <person name="Benz J.P."/>
            <person name="Pilgard A."/>
        </authorList>
    </citation>
    <scope>NUCLEOTIDE SEQUENCE</scope>
    <source>
        <strain evidence="2">FPRL280</strain>
    </source>
</reference>
<feature type="chain" id="PRO_5034885044" evidence="1">
    <location>
        <begin position="19"/>
        <end position="63"/>
    </location>
</feature>
<gene>
    <name evidence="2" type="ORF">IEO21_06597</name>
</gene>
<feature type="signal peptide" evidence="1">
    <location>
        <begin position="1"/>
        <end position="18"/>
    </location>
</feature>
<name>A0A8H7P012_9APHY</name>
<sequence length="63" mass="6602">MQFRSFIALLALTALVGAVPTPLVEGDEIAKGDLATLPGDEATKVDTAPDPEWSCSITFSYCG</sequence>
<comment type="caution">
    <text evidence="2">The sequence shown here is derived from an EMBL/GenBank/DDBJ whole genome shotgun (WGS) entry which is preliminary data.</text>
</comment>
<accession>A0A8H7P012</accession>
<protein>
    <submittedName>
        <fullName evidence="2">Uncharacterized protein</fullName>
    </submittedName>
</protein>
<organism evidence="2 3">
    <name type="scientific">Rhodonia placenta</name>
    <dbReference type="NCBI Taxonomy" id="104341"/>
    <lineage>
        <taxon>Eukaryota</taxon>
        <taxon>Fungi</taxon>
        <taxon>Dikarya</taxon>
        <taxon>Basidiomycota</taxon>
        <taxon>Agaricomycotina</taxon>
        <taxon>Agaricomycetes</taxon>
        <taxon>Polyporales</taxon>
        <taxon>Adustoporiaceae</taxon>
        <taxon>Rhodonia</taxon>
    </lineage>
</organism>
<evidence type="ECO:0000313" key="3">
    <source>
        <dbReference type="Proteomes" id="UP000639403"/>
    </source>
</evidence>
<dbReference type="EMBL" id="JADOXO010000153">
    <property type="protein sequence ID" value="KAF9811481.1"/>
    <property type="molecule type" value="Genomic_DNA"/>
</dbReference>
<reference evidence="2" key="1">
    <citation type="submission" date="2020-11" db="EMBL/GenBank/DDBJ databases">
        <authorList>
            <person name="Koelle M."/>
            <person name="Horta M.A.C."/>
            <person name="Nowrousian M."/>
            <person name="Ohm R.A."/>
            <person name="Benz P."/>
            <person name="Pilgard A."/>
        </authorList>
    </citation>
    <scope>NUCLEOTIDE SEQUENCE</scope>
    <source>
        <strain evidence="2">FPRL280</strain>
    </source>
</reference>
<dbReference type="AlphaFoldDB" id="A0A8H7P012"/>
<evidence type="ECO:0000313" key="2">
    <source>
        <dbReference type="EMBL" id="KAF9811481.1"/>
    </source>
</evidence>